<dbReference type="EMBL" id="QEKK01000004">
    <property type="protein sequence ID" value="PVY58410.1"/>
    <property type="molecule type" value="Genomic_DNA"/>
</dbReference>
<comment type="caution">
    <text evidence="2">The sequence shown here is derived from an EMBL/GenBank/DDBJ whole genome shotgun (WGS) entry which is preliminary data.</text>
</comment>
<proteinExistence type="predicted"/>
<organism evidence="2 3">
    <name type="scientific">Intestinimonas butyriciproducens</name>
    <dbReference type="NCBI Taxonomy" id="1297617"/>
    <lineage>
        <taxon>Bacteria</taxon>
        <taxon>Bacillati</taxon>
        <taxon>Bacillota</taxon>
        <taxon>Clostridia</taxon>
        <taxon>Eubacteriales</taxon>
        <taxon>Intestinimonas</taxon>
    </lineage>
</organism>
<dbReference type="AlphaFoldDB" id="A0A2U1CC17"/>
<keyword evidence="1" id="KW-0732">Signal</keyword>
<protein>
    <submittedName>
        <fullName evidence="2">Uncharacterized protein</fullName>
    </submittedName>
</protein>
<dbReference type="Proteomes" id="UP000245778">
    <property type="component" value="Unassembled WGS sequence"/>
</dbReference>
<name>A0A2U1CC17_9FIRM</name>
<dbReference type="OrthoDB" id="2249722at2"/>
<evidence type="ECO:0000313" key="2">
    <source>
        <dbReference type="EMBL" id="PVY58410.1"/>
    </source>
</evidence>
<feature type="chain" id="PRO_5015520786" evidence="1">
    <location>
        <begin position="29"/>
        <end position="133"/>
    </location>
</feature>
<dbReference type="GeneID" id="93228751"/>
<evidence type="ECO:0000256" key="1">
    <source>
        <dbReference type="SAM" id="SignalP"/>
    </source>
</evidence>
<dbReference type="RefSeq" id="WP_116721925.1">
    <property type="nucleotide sequence ID" value="NZ_CP011524.1"/>
</dbReference>
<sequence>MRKRFVRTTLSMFLLVSIFAASLAGAHAAQVEPRYAGISDIGAYLTISSGGGAKCKGTAEVNRGYTVDLTVELKQDGETIKTWTDSGTGMVSTGGTYYVTSGHDYVVTTTAEVKDSNGRIVETPSKDSPVKSF</sequence>
<gene>
    <name evidence="2" type="ORF">C7373_1043</name>
</gene>
<reference evidence="2 3" key="1">
    <citation type="submission" date="2018-04" db="EMBL/GenBank/DDBJ databases">
        <title>Genomic Encyclopedia of Type Strains, Phase IV (KMG-IV): sequencing the most valuable type-strain genomes for metagenomic binning, comparative biology and taxonomic classification.</title>
        <authorList>
            <person name="Goeker M."/>
        </authorList>
    </citation>
    <scope>NUCLEOTIDE SEQUENCE [LARGE SCALE GENOMIC DNA]</scope>
    <source>
        <strain evidence="2 3">DSM 26588</strain>
    </source>
</reference>
<evidence type="ECO:0000313" key="3">
    <source>
        <dbReference type="Proteomes" id="UP000245778"/>
    </source>
</evidence>
<accession>A0A2U1CC17</accession>
<feature type="signal peptide" evidence="1">
    <location>
        <begin position="1"/>
        <end position="28"/>
    </location>
</feature>